<organism evidence="2 3">
    <name type="scientific">Allochromatium palmeri</name>
    <dbReference type="NCBI Taxonomy" id="231048"/>
    <lineage>
        <taxon>Bacteria</taxon>
        <taxon>Pseudomonadati</taxon>
        <taxon>Pseudomonadota</taxon>
        <taxon>Gammaproteobacteria</taxon>
        <taxon>Chromatiales</taxon>
        <taxon>Chromatiaceae</taxon>
        <taxon>Allochromatium</taxon>
    </lineage>
</organism>
<protein>
    <submittedName>
        <fullName evidence="2">Uncharacterized protein</fullName>
    </submittedName>
</protein>
<dbReference type="Proteomes" id="UP000434044">
    <property type="component" value="Unassembled WGS sequence"/>
</dbReference>
<sequence length="1493" mass="167451">MKIGNLVRFHQEHFFEGAVQLRWIQDRPEQARQAAGSYVFHGPRYHGAGEAEQEGIGGGHRLKDSASFVGDLLDSILSGLAGAERNPYLLAVAGYGAGKSHLATAIASLLGAPTSDTAQAIVEHLTQADAAIGQAVAERLEQLNRPVLVLCLDGMAGFHLGNALSQAVFAQLERYGVDAEAIRALSPRFQTAEQFVQRNLEFRADAFARHLPGWSADAILTTLRQQDEAVYTAVDAIYSDANGAPIPVVGQESAQELINTLCEIYCGPNGAFSSVLILFDEFGRYLEYAAEKPQLAGDSALQQIFQGVQDNSGRVRFIGFIQYELKTYLKRFGSADLRQLQRYITRFDAAEKAYLSTNLETLFAHMLGKDESALETLWQHTGADATQTETQQRLAPVLPGFARYPVWNEPERFARVIARGGWPLHPLATWFLTRQSDVVQSRSALTVIKESIERIADEDALDRERLRRISAAELVLNGLLSQMIAAERETGATVAETLQLLLEKFQAHLSPEQRLVLAGVAVLEKMRIAKQSQPSMEALLCEATALDGETLRAALGPLSQELGALEWNRDLGQYELIADATTRGQFQQWLRKRQAALTPEAIRNLFVRNIAKDGGLIEIQTDFGRLHEVATTEWFYAPHYAHPHTIEQAIKTAAREWEQSLHPKDAKGRILYVYLHPEDDPAELETRIERALNAERERLGQETLPLWVAGIEDREGVIAEHLGRLHLFDEPLSADEQERFRRFIPEERERSRLALKEAIAQALKERLYWIAGLDAIPDGRMKTVGEAIFDCVYPRILPFPFDGFATSAGGGAADAAQLARSLIAHQVDGPWVQAQPKRLQNRVQAVLVRSWRVLATTGKLTAPEHPAIKAALETLQQAHVEQPTRTLWDSYRALIAPPYGLNSASAGLLLGLLIGGVHPPRRLEQGGELVAAADWLGTAFPPQKGKHALEASVLERTTLRFLSEDAEGRWRALLDGWEHEKHYERLVKLAQEAERMHRVDPIPEVLEGHFKYLRDRSEAAAVKLRQFKSELDGYENSLERAERQNDVSEMLRLARLLLHKQHEVSDAVHWPASAVEACNTLLIPLRQMVSDRLAGWIPRQSCHNATDVTSFRQRIERAAASLKDLGFTTEARALEEQAQRAIFQVEKRQRFALTLAESDDYPRQPEPSDSTLVRDLLDGIEQGERLIEAVESARGVLTDPEILARIGAIRQREQRLREQLDRQRTQLGALYAAIPDSEDALREAQARAMRLLHLFVGTRDESEVSALTVQLDRMLADVAVWESGDWDVERLEELLSRQVAQQLAELAADLEAREIEPAWDMAAIYDRLMQQRLAGARSRSADWVERRWIETDRIAELDAEYCARAERELSELPAYLAAEDRARLERLRLAVATRRNELDEQARQARVQAWLQPLLKLDAIDGLDQPATERLLKTARQPPAELRTEEQDAIAPIVESLTAHLDRMSVDEILNRIERLPIPQQQEILARLKGLVG</sequence>
<reference evidence="2 3" key="1">
    <citation type="submission" date="2019-11" db="EMBL/GenBank/DDBJ databases">
        <title>Whole-genome sequence of the anaerobic purple sulfur bacterium Allochromatium palmeri DSM 15591.</title>
        <authorList>
            <person name="Kyndt J.A."/>
            <person name="Meyer T.E."/>
        </authorList>
    </citation>
    <scope>NUCLEOTIDE SEQUENCE [LARGE SCALE GENOMIC DNA]</scope>
    <source>
        <strain evidence="2 3">DSM 15591</strain>
    </source>
</reference>
<gene>
    <name evidence="2" type="ORF">GJ668_02065</name>
</gene>
<comment type="caution">
    <text evidence="2">The sequence shown here is derived from an EMBL/GenBank/DDBJ whole genome shotgun (WGS) entry which is preliminary data.</text>
</comment>
<keyword evidence="1" id="KW-0175">Coiled coil</keyword>
<name>A0A6N8EC06_9GAMM</name>
<proteinExistence type="predicted"/>
<dbReference type="EMBL" id="WNKT01000002">
    <property type="protein sequence ID" value="MTW19874.1"/>
    <property type="molecule type" value="Genomic_DNA"/>
</dbReference>
<accession>A0A6N8EC06</accession>
<evidence type="ECO:0000256" key="1">
    <source>
        <dbReference type="SAM" id="Coils"/>
    </source>
</evidence>
<dbReference type="RefSeq" id="WP_155448453.1">
    <property type="nucleotide sequence ID" value="NZ_WNKT01000002.1"/>
</dbReference>
<dbReference type="OrthoDB" id="856045at2"/>
<evidence type="ECO:0000313" key="2">
    <source>
        <dbReference type="EMBL" id="MTW19874.1"/>
    </source>
</evidence>
<evidence type="ECO:0000313" key="3">
    <source>
        <dbReference type="Proteomes" id="UP000434044"/>
    </source>
</evidence>
<keyword evidence="3" id="KW-1185">Reference proteome</keyword>
<feature type="coiled-coil region" evidence="1">
    <location>
        <begin position="1024"/>
        <end position="1051"/>
    </location>
</feature>